<evidence type="ECO:0000313" key="10">
    <source>
        <dbReference type="Proteomes" id="UP000198318"/>
    </source>
</evidence>
<dbReference type="InterPro" id="IPR003593">
    <property type="entry name" value="AAA+_ATPase"/>
</dbReference>
<evidence type="ECO:0000259" key="8">
    <source>
        <dbReference type="PROSITE" id="PS50893"/>
    </source>
</evidence>
<dbReference type="PROSITE" id="PS00211">
    <property type="entry name" value="ABC_TRANSPORTER_1"/>
    <property type="match status" value="1"/>
</dbReference>
<dbReference type="Pfam" id="PF08402">
    <property type="entry name" value="TOBE_2"/>
    <property type="match status" value="1"/>
</dbReference>
<dbReference type="PANTHER" id="PTHR42781">
    <property type="entry name" value="SPERMIDINE/PUTRESCINE IMPORT ATP-BINDING PROTEIN POTA"/>
    <property type="match status" value="1"/>
</dbReference>
<dbReference type="InterPro" id="IPR027417">
    <property type="entry name" value="P-loop_NTPase"/>
</dbReference>
<dbReference type="GO" id="GO:0016887">
    <property type="term" value="F:ATP hydrolysis activity"/>
    <property type="evidence" value="ECO:0007669"/>
    <property type="project" value="InterPro"/>
</dbReference>
<keyword evidence="3 7" id="KW-0547">Nucleotide-binding</keyword>
<dbReference type="SMART" id="SM00382">
    <property type="entry name" value="AAA"/>
    <property type="match status" value="1"/>
</dbReference>
<dbReference type="InterPro" id="IPR008995">
    <property type="entry name" value="Mo/tungstate-bd_C_term_dom"/>
</dbReference>
<accession>A0A239M9S7</accession>
<dbReference type="Gene3D" id="3.40.50.300">
    <property type="entry name" value="P-loop containing nucleotide triphosphate hydrolases"/>
    <property type="match status" value="1"/>
</dbReference>
<evidence type="ECO:0000256" key="1">
    <source>
        <dbReference type="ARBA" id="ARBA00022448"/>
    </source>
</evidence>
<feature type="domain" description="ABC transporter" evidence="8">
    <location>
        <begin position="18"/>
        <end position="248"/>
    </location>
</feature>
<dbReference type="SUPFAM" id="SSF50331">
    <property type="entry name" value="MOP-like"/>
    <property type="match status" value="1"/>
</dbReference>
<comment type="function">
    <text evidence="7">Part of the ABC transporter complex PotABCD involved in spermidine/putrescine import. Responsible for energy coupling to the transport system.</text>
</comment>
<keyword evidence="6 7" id="KW-0472">Membrane</keyword>
<dbReference type="GO" id="GO:0015417">
    <property type="term" value="F:ABC-type polyamine transporter activity"/>
    <property type="evidence" value="ECO:0007669"/>
    <property type="project" value="UniProtKB-EC"/>
</dbReference>
<dbReference type="InterPro" id="IPR003439">
    <property type="entry name" value="ABC_transporter-like_ATP-bd"/>
</dbReference>
<keyword evidence="4 7" id="KW-0067">ATP-binding</keyword>
<keyword evidence="2 7" id="KW-1003">Cell membrane</keyword>
<organism evidence="9 10">
    <name type="scientific">Actinomadura meyerae</name>
    <dbReference type="NCBI Taxonomy" id="240840"/>
    <lineage>
        <taxon>Bacteria</taxon>
        <taxon>Bacillati</taxon>
        <taxon>Actinomycetota</taxon>
        <taxon>Actinomycetes</taxon>
        <taxon>Streptosporangiales</taxon>
        <taxon>Thermomonosporaceae</taxon>
        <taxon>Actinomadura</taxon>
    </lineage>
</organism>
<dbReference type="InterPro" id="IPR050093">
    <property type="entry name" value="ABC_SmlMolc_Importer"/>
</dbReference>
<name>A0A239M9S7_9ACTN</name>
<evidence type="ECO:0000256" key="3">
    <source>
        <dbReference type="ARBA" id="ARBA00022741"/>
    </source>
</evidence>
<evidence type="ECO:0000313" key="9">
    <source>
        <dbReference type="EMBL" id="SNT38744.1"/>
    </source>
</evidence>
<evidence type="ECO:0000256" key="7">
    <source>
        <dbReference type="RuleBase" id="RU364083"/>
    </source>
</evidence>
<dbReference type="FunFam" id="3.40.50.300:FF:000133">
    <property type="entry name" value="Spermidine/putrescine import ATP-binding protein PotA"/>
    <property type="match status" value="1"/>
</dbReference>
<evidence type="ECO:0000256" key="4">
    <source>
        <dbReference type="ARBA" id="ARBA00022840"/>
    </source>
</evidence>
<dbReference type="AlphaFoldDB" id="A0A239M9S7"/>
<protein>
    <recommendedName>
        <fullName evidence="7">Spermidine/putrescine import ATP-binding protein PotA</fullName>
        <ecNumber evidence="7">7.6.2.11</ecNumber>
    </recommendedName>
</protein>
<dbReference type="Proteomes" id="UP000198318">
    <property type="component" value="Unassembled WGS sequence"/>
</dbReference>
<dbReference type="SUPFAM" id="SSF52540">
    <property type="entry name" value="P-loop containing nucleoside triphosphate hydrolases"/>
    <property type="match status" value="1"/>
</dbReference>
<dbReference type="RefSeq" id="WP_089328527.1">
    <property type="nucleotide sequence ID" value="NZ_FZOR01000026.1"/>
</dbReference>
<proteinExistence type="inferred from homology"/>
<dbReference type="GO" id="GO:0005524">
    <property type="term" value="F:ATP binding"/>
    <property type="evidence" value="ECO:0007669"/>
    <property type="project" value="UniProtKB-KW"/>
</dbReference>
<dbReference type="GO" id="GO:0043190">
    <property type="term" value="C:ATP-binding cassette (ABC) transporter complex"/>
    <property type="evidence" value="ECO:0007669"/>
    <property type="project" value="InterPro"/>
</dbReference>
<dbReference type="InterPro" id="IPR005893">
    <property type="entry name" value="PotA-like"/>
</dbReference>
<comment type="similarity">
    <text evidence="7">Belongs to the ABC transporter superfamily. Spermidine/putrescine importer (TC 3.A.1.11.1) family.</text>
</comment>
<dbReference type="PROSITE" id="PS50893">
    <property type="entry name" value="ABC_TRANSPORTER_2"/>
    <property type="match status" value="1"/>
</dbReference>
<dbReference type="OrthoDB" id="7838608at2"/>
<dbReference type="EC" id="7.6.2.11" evidence="7"/>
<sequence>MTAALKTTPAPASTGAPISIGAVSKQYGDNTVLEAVDLDVRAGEFLTLLGASGSGKSTLLNIVAGFTRPTSGTVEVDGRDITALPPHKRGFGMVFQHYALFPHMSVADNVAYPLKRQRTPKAEIRRRVAETLDLVELGHLGGRRPDELSGGQQQRVALARAIVFRPRVLLMDEPLGALDKLLREQLQLEIRRLHREMGITFVFVTHDQDEALTMSDRIALLREGRIVQLGTPEQLYAEPNSRYSAEFVGASNVFTGTVRGGAFVDADSGRSFRLDGAADEGAASLLVRPERLGIALAGAPVPDTADRVEAIVEDCIYLGSSRTVQLRTDAGRRLVASTEVPRTSDGVAPGARVNAYWDVRDARVLD</sequence>
<keyword evidence="5 7" id="KW-1278">Translocase</keyword>
<comment type="subunit">
    <text evidence="7">The complex is composed of two ATP-binding proteins (PotA), two transmembrane proteins (PotB and PotC) and a solute-binding protein (PotD).</text>
</comment>
<dbReference type="NCBIfam" id="TIGR01187">
    <property type="entry name" value="potA"/>
    <property type="match status" value="1"/>
</dbReference>
<gene>
    <name evidence="7" type="primary">potA</name>
    <name evidence="9" type="ORF">SAMN05443665_102680</name>
</gene>
<evidence type="ECO:0000256" key="6">
    <source>
        <dbReference type="ARBA" id="ARBA00023136"/>
    </source>
</evidence>
<dbReference type="Pfam" id="PF00005">
    <property type="entry name" value="ABC_tran"/>
    <property type="match status" value="1"/>
</dbReference>
<dbReference type="InterPro" id="IPR017871">
    <property type="entry name" value="ABC_transporter-like_CS"/>
</dbReference>
<reference evidence="9 10" key="1">
    <citation type="submission" date="2017-06" db="EMBL/GenBank/DDBJ databases">
        <authorList>
            <person name="Kim H.J."/>
            <person name="Triplett B.A."/>
        </authorList>
    </citation>
    <scope>NUCLEOTIDE SEQUENCE [LARGE SCALE GENOMIC DNA]</scope>
    <source>
        <strain evidence="9 10">DSM 44715</strain>
    </source>
</reference>
<evidence type="ECO:0000256" key="2">
    <source>
        <dbReference type="ARBA" id="ARBA00022475"/>
    </source>
</evidence>
<dbReference type="EMBL" id="FZOR01000026">
    <property type="protein sequence ID" value="SNT38744.1"/>
    <property type="molecule type" value="Genomic_DNA"/>
</dbReference>
<comment type="catalytic activity">
    <reaction evidence="7">
        <text>ATP + H2O + polyamine-[polyamine-binding protein]Side 1 = ADP + phosphate + polyamineSide 2 + [polyamine-binding protein]Side 1.</text>
        <dbReference type="EC" id="7.6.2.11"/>
    </reaction>
</comment>
<keyword evidence="10" id="KW-1185">Reference proteome</keyword>
<dbReference type="InterPro" id="IPR013611">
    <property type="entry name" value="Transp-assoc_OB_typ2"/>
</dbReference>
<evidence type="ECO:0000256" key="5">
    <source>
        <dbReference type="ARBA" id="ARBA00022967"/>
    </source>
</evidence>
<dbReference type="PANTHER" id="PTHR42781:SF4">
    <property type="entry name" value="SPERMIDINE_PUTRESCINE IMPORT ATP-BINDING PROTEIN POTA"/>
    <property type="match status" value="1"/>
</dbReference>
<keyword evidence="1 7" id="KW-0813">Transport</keyword>